<protein>
    <submittedName>
        <fullName evidence="2">DUF1289 domain-containing protein</fullName>
    </submittedName>
</protein>
<reference evidence="2 3" key="1">
    <citation type="submission" date="2021-03" db="EMBL/GenBank/DDBJ databases">
        <title>Whole genome sequence of Jiella sp. MQZ13P-4.</title>
        <authorList>
            <person name="Tuo L."/>
        </authorList>
    </citation>
    <scope>NUCLEOTIDE SEQUENCE [LARGE SCALE GENOMIC DNA]</scope>
    <source>
        <strain evidence="2 3">MQZ13P-4</strain>
    </source>
</reference>
<dbReference type="Proteomes" id="UP000664288">
    <property type="component" value="Unassembled WGS sequence"/>
</dbReference>
<evidence type="ECO:0000313" key="3">
    <source>
        <dbReference type="Proteomes" id="UP000664288"/>
    </source>
</evidence>
<sequence length="82" mass="8380">MAIETPCTKICTVDPATGLCLGCARTIAEIAGWAGFEASERRRIMAGLAARRVRSRLPAAAAASHGDDAKEPADGAGGRDAP</sequence>
<gene>
    <name evidence="2" type="ORF">J1C47_10120</name>
</gene>
<dbReference type="PANTHER" id="PTHR35175">
    <property type="entry name" value="DUF1289 DOMAIN-CONTAINING PROTEIN"/>
    <property type="match status" value="1"/>
</dbReference>
<feature type="region of interest" description="Disordered" evidence="1">
    <location>
        <begin position="59"/>
        <end position="82"/>
    </location>
</feature>
<proteinExistence type="predicted"/>
<comment type="caution">
    <text evidence="2">The sequence shown here is derived from an EMBL/GenBank/DDBJ whole genome shotgun (WGS) entry which is preliminary data.</text>
</comment>
<evidence type="ECO:0000256" key="1">
    <source>
        <dbReference type="SAM" id="MobiDB-lite"/>
    </source>
</evidence>
<dbReference type="EMBL" id="JAFMPY010000008">
    <property type="protein sequence ID" value="MBO0903999.1"/>
    <property type="molecule type" value="Genomic_DNA"/>
</dbReference>
<dbReference type="PANTHER" id="PTHR35175:SF2">
    <property type="entry name" value="DUF1289 DOMAIN-CONTAINING PROTEIN"/>
    <property type="match status" value="1"/>
</dbReference>
<name>A0ABS3J2V0_9HYPH</name>
<dbReference type="InterPro" id="IPR010710">
    <property type="entry name" value="DUF1289"/>
</dbReference>
<organism evidence="2 3">
    <name type="scientific">Jiella sonneratiae</name>
    <dbReference type="NCBI Taxonomy" id="2816856"/>
    <lineage>
        <taxon>Bacteria</taxon>
        <taxon>Pseudomonadati</taxon>
        <taxon>Pseudomonadota</taxon>
        <taxon>Alphaproteobacteria</taxon>
        <taxon>Hyphomicrobiales</taxon>
        <taxon>Aurantimonadaceae</taxon>
        <taxon>Jiella</taxon>
    </lineage>
</organism>
<dbReference type="Pfam" id="PF06945">
    <property type="entry name" value="DUF1289"/>
    <property type="match status" value="1"/>
</dbReference>
<keyword evidence="3" id="KW-1185">Reference proteome</keyword>
<accession>A0ABS3J2V0</accession>
<evidence type="ECO:0000313" key="2">
    <source>
        <dbReference type="EMBL" id="MBO0903999.1"/>
    </source>
</evidence>
<dbReference type="RefSeq" id="WP_207350634.1">
    <property type="nucleotide sequence ID" value="NZ_JAFMPY010000008.1"/>
</dbReference>